<gene>
    <name evidence="3" type="ORF">G3580_07875</name>
</gene>
<evidence type="ECO:0000313" key="4">
    <source>
        <dbReference type="Proteomes" id="UP000501991"/>
    </source>
</evidence>
<reference evidence="3 4" key="1">
    <citation type="submission" date="2020-02" db="EMBL/GenBank/DDBJ databases">
        <title>Nitrogenibacter mangrovi gen. nov., sp. nov. isolated from mangrove sediment, a denitrifying betaproteobacterium.</title>
        <authorList>
            <person name="Liao H."/>
            <person name="Tian Y."/>
        </authorList>
    </citation>
    <scope>NUCLEOTIDE SEQUENCE [LARGE SCALE GENOMIC DNA]</scope>
    <source>
        <strain evidence="3 4">M9-3-2</strain>
    </source>
</reference>
<organism evidence="3 4">
    <name type="scientific">Nitrogeniibacter mangrovi</name>
    <dbReference type="NCBI Taxonomy" id="2016596"/>
    <lineage>
        <taxon>Bacteria</taxon>
        <taxon>Pseudomonadati</taxon>
        <taxon>Pseudomonadota</taxon>
        <taxon>Betaproteobacteria</taxon>
        <taxon>Rhodocyclales</taxon>
        <taxon>Zoogloeaceae</taxon>
        <taxon>Nitrogeniibacter</taxon>
    </lineage>
</organism>
<accession>A0A6C1B5J3</accession>
<keyword evidence="4" id="KW-1185">Reference proteome</keyword>
<dbReference type="KEGG" id="azq:G3580_07875"/>
<keyword evidence="2" id="KW-0732">Signal</keyword>
<evidence type="ECO:0000256" key="2">
    <source>
        <dbReference type="SAM" id="SignalP"/>
    </source>
</evidence>
<dbReference type="EMBL" id="CP048836">
    <property type="protein sequence ID" value="QID17570.1"/>
    <property type="molecule type" value="Genomic_DNA"/>
</dbReference>
<feature type="chain" id="PRO_5025499864" evidence="2">
    <location>
        <begin position="25"/>
        <end position="700"/>
    </location>
</feature>
<dbReference type="AlphaFoldDB" id="A0A6C1B5J3"/>
<evidence type="ECO:0000313" key="3">
    <source>
        <dbReference type="EMBL" id="QID17570.1"/>
    </source>
</evidence>
<feature type="signal peptide" evidence="2">
    <location>
        <begin position="1"/>
        <end position="24"/>
    </location>
</feature>
<keyword evidence="1 3" id="KW-0378">Hydrolase</keyword>
<dbReference type="RefSeq" id="WP_173764733.1">
    <property type="nucleotide sequence ID" value="NZ_CP048836.1"/>
</dbReference>
<name>A0A6C1B5J3_9RHOO</name>
<dbReference type="Proteomes" id="UP000501991">
    <property type="component" value="Chromosome"/>
</dbReference>
<dbReference type="PIRSF" id="PIRSF011409">
    <property type="entry name" value="HObutyrate_olig_hydrol"/>
    <property type="match status" value="1"/>
</dbReference>
<dbReference type="Pfam" id="PF10605">
    <property type="entry name" value="3HBOH"/>
    <property type="match status" value="1"/>
</dbReference>
<dbReference type="GO" id="GO:0019605">
    <property type="term" value="P:butyrate metabolic process"/>
    <property type="evidence" value="ECO:0007669"/>
    <property type="project" value="InterPro"/>
</dbReference>
<protein>
    <submittedName>
        <fullName evidence="3">D-(-)-3-hydroxybutyrate oligomer hydrolase</fullName>
    </submittedName>
</protein>
<dbReference type="InterPro" id="IPR016582">
    <property type="entry name" value="OHBut_olig_hydro_put"/>
</dbReference>
<dbReference type="GO" id="GO:0005615">
    <property type="term" value="C:extracellular space"/>
    <property type="evidence" value="ECO:0007669"/>
    <property type="project" value="InterPro"/>
</dbReference>
<evidence type="ECO:0000256" key="1">
    <source>
        <dbReference type="ARBA" id="ARBA00022801"/>
    </source>
</evidence>
<dbReference type="GO" id="GO:0047989">
    <property type="term" value="F:hydroxybutyrate-dimer hydrolase activity"/>
    <property type="evidence" value="ECO:0007669"/>
    <property type="project" value="InterPro"/>
</dbReference>
<proteinExistence type="predicted"/>
<sequence length="700" mass="74424">MKCQRTLRCHLLFLSLVVPATGFAHERPDRPPSFLDGPVTATHYDGVGDDLLTAGLGASGLASATPPAVSSDPTAAEIRRLAIYNNYRALVPTDAGNGYGVFYGPGVDANGQPTGEEGLIAGTEYLAFAGPRSGRVNVTLMVQVPDSFDVDAPCLITAPSSGSRGIYGAIGTAGEWGLKHGCAVAYTDKGTGNGAYSLQGNRAIGIDGRVDDADALGKEATFVARMSPRQRERFNSEFPDRYAFKHAHSRLNPEQDWGRNVLQSIEFAFYVLNTQFGDEGRGRHRRLRFEPDNTLVIASSVSNGGGASVRAAELDTRGLIDGVAVSEPNVNPRKARFAIVQGTQAPLYDHSRSLFDYTTLLNVYQGCASLAEPTAPFNLAPSAEACTSLHEKGLLSAGTAAAQAAEAQQIINDAGWNPEQNIVQPSHWFLNVPQSISVTYANAYGRADVRTNLCGYSFAATDPVTGAPVSLAPDAELRLFGTGNGIPPTGGINLVNNASVGGVVENRVSVSPSSGRADQNLDGALCLRALATGRDPVTGERLRGAARAMHRHILEGIEQIRASGDLHGKPAIFVTGRNDAILAINHASRAYYGLNQATRGARSQLRYYEVTHAHHLDVLNALPGFAERFVPLHHYLFQGLDLMYAHLRHGTPLPPSQVVHTVPRGAGAPAIGPANLPDIDPNAPAADRIRFGHGTLYVPE</sequence>